<reference evidence="3 4" key="1">
    <citation type="submission" date="2020-07" db="EMBL/GenBank/DDBJ databases">
        <title>Description of Limosilactobacillus balticus sp. nov., Limosilactobacillus agrestis sp. nov., Limosilactobacillus albertensis sp. nov., Limosilactobacillus rudii sp. nov., Limosilactobacillus fastidiosus sp. nov., five novel Limosilactobacillus species isolated from the vertebrate gastrointestinal tract, and proposal of 6 subspecies of Limosilactobacillus reuteri adapted to the gastrointestinal tract of specific vertebrate hosts.</title>
        <authorList>
            <person name="Li F."/>
            <person name="Cheng C."/>
            <person name="Zheng J."/>
            <person name="Quevedo R.M."/>
            <person name="Li J."/>
            <person name="Roos S."/>
            <person name="Gaenzle M.G."/>
            <person name="Walter J."/>
        </authorList>
    </citation>
    <scope>NUCLEOTIDE SEQUENCE [LARGE SCALE GENOMIC DNA]</scope>
    <source>
        <strain evidence="2 3">WF-MA3-C</strain>
        <strain evidence="1 4">WF-MO7-1</strain>
    </source>
</reference>
<accession>A0A7W3TY27</accession>
<evidence type="ECO:0000313" key="4">
    <source>
        <dbReference type="Proteomes" id="UP000544052"/>
    </source>
</evidence>
<dbReference type="EMBL" id="JACIUY010000042">
    <property type="protein sequence ID" value="MBB1085403.1"/>
    <property type="molecule type" value="Genomic_DNA"/>
</dbReference>
<dbReference type="Proteomes" id="UP000544052">
    <property type="component" value="Unassembled WGS sequence"/>
</dbReference>
<comment type="caution">
    <text evidence="2">The sequence shown here is derived from an EMBL/GenBank/DDBJ whole genome shotgun (WGS) entry which is preliminary data.</text>
</comment>
<gene>
    <name evidence="2" type="ORF">H5R63_01050</name>
    <name evidence="1" type="ORF">H5R64_05310</name>
</gene>
<protein>
    <submittedName>
        <fullName evidence="2">Uncharacterized protein</fullName>
    </submittedName>
</protein>
<evidence type="ECO:0000313" key="2">
    <source>
        <dbReference type="EMBL" id="MBB1085403.1"/>
    </source>
</evidence>
<keyword evidence="4" id="KW-1185">Reference proteome</keyword>
<sequence length="136" mass="15430">MSNLTNKPVPFRTLSRDVLLMEKYHQTTYTRDKEGHLVVHEPAVSFPKVYDSIVSGYWQPLPGPAQSRKNDFSKLLNHDFSQLYLVGDYPYFEPVMVNFITQYVDGVAGYGFEIPESVALDKATSIIWIPQVTVAG</sequence>
<evidence type="ECO:0000313" key="1">
    <source>
        <dbReference type="EMBL" id="MBB1063181.1"/>
    </source>
</evidence>
<evidence type="ECO:0000313" key="3">
    <source>
        <dbReference type="Proteomes" id="UP000518255"/>
    </source>
</evidence>
<organism evidence="2 3">
    <name type="scientific">Limosilactobacillus fastidiosus</name>
    <dbReference type="NCBI Taxonomy" id="2759855"/>
    <lineage>
        <taxon>Bacteria</taxon>
        <taxon>Bacillati</taxon>
        <taxon>Bacillota</taxon>
        <taxon>Bacilli</taxon>
        <taxon>Lactobacillales</taxon>
        <taxon>Lactobacillaceae</taxon>
        <taxon>Limosilactobacillus</taxon>
    </lineage>
</organism>
<dbReference type="EMBL" id="JACIUZ010000036">
    <property type="protein sequence ID" value="MBB1063181.1"/>
    <property type="molecule type" value="Genomic_DNA"/>
</dbReference>
<name>A0A7W3TY27_9LACO</name>
<dbReference type="Proteomes" id="UP000518255">
    <property type="component" value="Unassembled WGS sequence"/>
</dbReference>
<proteinExistence type="predicted"/>
<dbReference type="RefSeq" id="WP_182580218.1">
    <property type="nucleotide sequence ID" value="NZ_JACIUY010000042.1"/>
</dbReference>
<dbReference type="AlphaFoldDB" id="A0A7W3TY27"/>